<reference evidence="6 7" key="1">
    <citation type="submission" date="2017-09" db="EMBL/GenBank/DDBJ databases">
        <title>Depth-based differentiation of microbial function through sediment-hosted aquifers and enrichment of novel symbionts in the deep terrestrial subsurface.</title>
        <authorList>
            <person name="Probst A.J."/>
            <person name="Ladd B."/>
            <person name="Jarett J.K."/>
            <person name="Geller-Mcgrath D.E."/>
            <person name="Sieber C.M."/>
            <person name="Emerson J.B."/>
            <person name="Anantharaman K."/>
            <person name="Thomas B.C."/>
            <person name="Malmstrom R."/>
            <person name="Stieglmeier M."/>
            <person name="Klingl A."/>
            <person name="Woyke T."/>
            <person name="Ryan C.M."/>
            <person name="Banfield J.F."/>
        </authorList>
    </citation>
    <scope>NUCLEOTIDE SEQUENCE [LARGE SCALE GENOMIC DNA]</scope>
    <source>
        <strain evidence="6">CG11_big_fil_rev_8_21_14_0_20_46_11</strain>
    </source>
</reference>
<proteinExistence type="inferred from homology"/>
<feature type="binding site" evidence="5">
    <location>
        <position position="128"/>
    </location>
    <ligand>
        <name>Fe cation</name>
        <dbReference type="ChEBI" id="CHEBI:24875"/>
    </ligand>
</feature>
<dbReference type="GO" id="GO:0042586">
    <property type="term" value="F:peptide deformylase activity"/>
    <property type="evidence" value="ECO:0007669"/>
    <property type="project" value="UniProtKB-UniRule"/>
</dbReference>
<evidence type="ECO:0000256" key="4">
    <source>
        <dbReference type="ARBA" id="ARBA00022917"/>
    </source>
</evidence>
<dbReference type="Proteomes" id="UP000229342">
    <property type="component" value="Unassembled WGS sequence"/>
</dbReference>
<dbReference type="Gene3D" id="3.90.45.10">
    <property type="entry name" value="Peptide deformylase"/>
    <property type="match status" value="1"/>
</dbReference>
<dbReference type="CDD" id="cd00487">
    <property type="entry name" value="Pep_deformylase"/>
    <property type="match status" value="1"/>
</dbReference>
<dbReference type="FunFam" id="3.90.45.10:FF:000003">
    <property type="entry name" value="Peptide deformylase"/>
    <property type="match status" value="1"/>
</dbReference>
<comment type="similarity">
    <text evidence="1 5">Belongs to the polypeptide deformylase family.</text>
</comment>
<dbReference type="PANTHER" id="PTHR10458">
    <property type="entry name" value="PEPTIDE DEFORMYLASE"/>
    <property type="match status" value="1"/>
</dbReference>
<evidence type="ECO:0000256" key="1">
    <source>
        <dbReference type="ARBA" id="ARBA00010759"/>
    </source>
</evidence>
<dbReference type="GO" id="GO:0006412">
    <property type="term" value="P:translation"/>
    <property type="evidence" value="ECO:0007669"/>
    <property type="project" value="UniProtKB-UniRule"/>
</dbReference>
<organism evidence="6 7">
    <name type="scientific">Candidatus Taylorbacteria bacterium CG11_big_fil_rev_8_21_14_0_20_46_11</name>
    <dbReference type="NCBI Taxonomy" id="1975025"/>
    <lineage>
        <taxon>Bacteria</taxon>
        <taxon>Candidatus Tayloriibacteriota</taxon>
    </lineage>
</organism>
<dbReference type="InterPro" id="IPR036821">
    <property type="entry name" value="Peptide_deformylase_sf"/>
</dbReference>
<keyword evidence="5" id="KW-0408">Iron</keyword>
<dbReference type="NCBIfam" id="TIGR00079">
    <property type="entry name" value="pept_deformyl"/>
    <property type="match status" value="1"/>
</dbReference>
<feature type="binding site" evidence="5">
    <location>
        <position position="174"/>
    </location>
    <ligand>
        <name>Fe cation</name>
        <dbReference type="ChEBI" id="CHEBI:24875"/>
    </ligand>
</feature>
<evidence type="ECO:0000256" key="2">
    <source>
        <dbReference type="ARBA" id="ARBA00022723"/>
    </source>
</evidence>
<dbReference type="NCBIfam" id="NF001159">
    <property type="entry name" value="PRK00150.1-3"/>
    <property type="match status" value="1"/>
</dbReference>
<evidence type="ECO:0000313" key="6">
    <source>
        <dbReference type="EMBL" id="PIQ68696.1"/>
    </source>
</evidence>
<dbReference type="EMBL" id="PCVG01000033">
    <property type="protein sequence ID" value="PIQ68696.1"/>
    <property type="molecule type" value="Genomic_DNA"/>
</dbReference>
<name>A0A2H0KBR9_9BACT</name>
<dbReference type="EC" id="3.5.1.88" evidence="5"/>
<dbReference type="AlphaFoldDB" id="A0A2H0KBR9"/>
<dbReference type="GO" id="GO:0046872">
    <property type="term" value="F:metal ion binding"/>
    <property type="evidence" value="ECO:0007669"/>
    <property type="project" value="UniProtKB-KW"/>
</dbReference>
<keyword evidence="3 5" id="KW-0378">Hydrolase</keyword>
<accession>A0A2H0KBR9</accession>
<feature type="active site" evidence="5">
    <location>
        <position position="171"/>
    </location>
</feature>
<protein>
    <recommendedName>
        <fullName evidence="5">Peptide deformylase</fullName>
        <shortName evidence="5">PDF</shortName>
        <ecNumber evidence="5">3.5.1.88</ecNumber>
    </recommendedName>
    <alternativeName>
        <fullName evidence="5">Polypeptide deformylase</fullName>
    </alternativeName>
</protein>
<dbReference type="Pfam" id="PF01327">
    <property type="entry name" value="Pep_deformylase"/>
    <property type="match status" value="1"/>
</dbReference>
<comment type="cofactor">
    <cofactor evidence="5">
        <name>Fe(2+)</name>
        <dbReference type="ChEBI" id="CHEBI:29033"/>
    </cofactor>
    <text evidence="5">Binds 1 Fe(2+) ion.</text>
</comment>
<dbReference type="PRINTS" id="PR01576">
    <property type="entry name" value="PDEFORMYLASE"/>
</dbReference>
<dbReference type="PANTHER" id="PTHR10458:SF22">
    <property type="entry name" value="PEPTIDE DEFORMYLASE"/>
    <property type="match status" value="1"/>
</dbReference>
<evidence type="ECO:0000256" key="5">
    <source>
        <dbReference type="HAMAP-Rule" id="MF_00163"/>
    </source>
</evidence>
<comment type="caution">
    <text evidence="6">The sequence shown here is derived from an EMBL/GenBank/DDBJ whole genome shotgun (WGS) entry which is preliminary data.</text>
</comment>
<evidence type="ECO:0000313" key="7">
    <source>
        <dbReference type="Proteomes" id="UP000229342"/>
    </source>
</evidence>
<dbReference type="HAMAP" id="MF_00163">
    <property type="entry name" value="Pep_deformylase"/>
    <property type="match status" value="1"/>
</dbReference>
<dbReference type="SUPFAM" id="SSF56420">
    <property type="entry name" value="Peptide deformylase"/>
    <property type="match status" value="1"/>
</dbReference>
<dbReference type="PIRSF" id="PIRSF004749">
    <property type="entry name" value="Pep_def"/>
    <property type="match status" value="1"/>
</dbReference>
<sequence>MARSRKITYNAKHAMITIVQKGDPVLRKKATEVPLADIGTPKINKILKDMAVALDSQDDGVAIAAPQIGVSLRIFLVSQASVDMPDTMEERSHLTNRKKLKHDAGNMTFINPVITKLSKETAILDEGCLSVRPLYGKIQRAKKASVKAYDENGRLFERGASGLLAQIFQHETDHLEGVLFSDKATDVKELPEHTEGLDV</sequence>
<comment type="catalytic activity">
    <reaction evidence="5">
        <text>N-terminal N-formyl-L-methionyl-[peptide] + H2O = N-terminal L-methionyl-[peptide] + formate</text>
        <dbReference type="Rhea" id="RHEA:24420"/>
        <dbReference type="Rhea" id="RHEA-COMP:10639"/>
        <dbReference type="Rhea" id="RHEA-COMP:10640"/>
        <dbReference type="ChEBI" id="CHEBI:15377"/>
        <dbReference type="ChEBI" id="CHEBI:15740"/>
        <dbReference type="ChEBI" id="CHEBI:49298"/>
        <dbReference type="ChEBI" id="CHEBI:64731"/>
        <dbReference type="EC" id="3.5.1.88"/>
    </reaction>
</comment>
<keyword evidence="4 5" id="KW-0648">Protein biosynthesis</keyword>
<keyword evidence="2 5" id="KW-0479">Metal-binding</keyword>
<dbReference type="InterPro" id="IPR023635">
    <property type="entry name" value="Peptide_deformylase"/>
</dbReference>
<gene>
    <name evidence="5 6" type="primary">def</name>
    <name evidence="6" type="ORF">COV91_02690</name>
</gene>
<comment type="function">
    <text evidence="5">Removes the formyl group from the N-terminal Met of newly synthesized proteins. Requires at least a dipeptide for an efficient rate of reaction. N-terminal L-methionine is a prerequisite for activity but the enzyme has broad specificity at other positions.</text>
</comment>
<feature type="binding site" evidence="5">
    <location>
        <position position="170"/>
    </location>
    <ligand>
        <name>Fe cation</name>
        <dbReference type="ChEBI" id="CHEBI:24875"/>
    </ligand>
</feature>
<evidence type="ECO:0000256" key="3">
    <source>
        <dbReference type="ARBA" id="ARBA00022801"/>
    </source>
</evidence>